<gene>
    <name evidence="2" type="ORF">NMALPHA522_0350</name>
</gene>
<proteinExistence type="predicted"/>
<evidence type="ECO:0000313" key="2">
    <source>
        <dbReference type="EMBL" id="CCA43891.1"/>
    </source>
</evidence>
<dbReference type="EMBL" id="FR845699">
    <property type="protein sequence ID" value="CCA43891.1"/>
    <property type="molecule type" value="Genomic_DNA"/>
</dbReference>
<dbReference type="AlphaFoldDB" id="I4E3H7"/>
<organism evidence="2">
    <name type="scientific">Neisseria meningitidis alpha522</name>
    <dbReference type="NCBI Taxonomy" id="996307"/>
    <lineage>
        <taxon>Bacteria</taxon>
        <taxon>Pseudomonadati</taxon>
        <taxon>Pseudomonadota</taxon>
        <taxon>Betaproteobacteria</taxon>
        <taxon>Neisseriales</taxon>
        <taxon>Neisseriaceae</taxon>
        <taxon>Neisseria</taxon>
    </lineage>
</organism>
<name>I4E3H7_NEIME</name>
<sequence>MKADSNSGQLYQQSHQGTSFQTAYGYPNRANFDKTGK</sequence>
<feature type="region of interest" description="Disordered" evidence="1">
    <location>
        <begin position="1"/>
        <end position="37"/>
    </location>
</feature>
<reference evidence="2" key="1">
    <citation type="submission" date="2011-03" db="EMBL/GenBank/DDBJ databases">
        <title>Draft genome of Neisseria meningitidis strain alpha522.</title>
        <authorList>
            <person name="Schoen C."/>
            <person name="Blom J."/>
        </authorList>
    </citation>
    <scope>NUCLEOTIDE SEQUENCE</scope>
    <source>
        <strain evidence="2">Alpha522</strain>
    </source>
</reference>
<evidence type="ECO:0000256" key="1">
    <source>
        <dbReference type="SAM" id="MobiDB-lite"/>
    </source>
</evidence>
<protein>
    <submittedName>
        <fullName evidence="2">Uncharacterized protein</fullName>
    </submittedName>
</protein>
<accession>I4E3H7</accession>
<feature type="compositionally biased region" description="Polar residues" evidence="1">
    <location>
        <begin position="1"/>
        <end position="22"/>
    </location>
</feature>